<feature type="domain" description="SANTA" evidence="2">
    <location>
        <begin position="66"/>
        <end position="146"/>
    </location>
</feature>
<accession>H2YG88</accession>
<dbReference type="Proteomes" id="UP000007875">
    <property type="component" value="Unassembled WGS sequence"/>
</dbReference>
<dbReference type="AlphaFoldDB" id="H2YG88"/>
<feature type="region of interest" description="Disordered" evidence="1">
    <location>
        <begin position="225"/>
        <end position="256"/>
    </location>
</feature>
<reference evidence="3" key="3">
    <citation type="submission" date="2025-09" db="UniProtKB">
        <authorList>
            <consortium name="Ensembl"/>
        </authorList>
    </citation>
    <scope>IDENTIFICATION</scope>
</reference>
<keyword evidence="4" id="KW-1185">Reference proteome</keyword>
<evidence type="ECO:0000259" key="2">
    <source>
        <dbReference type="Pfam" id="PF09133"/>
    </source>
</evidence>
<evidence type="ECO:0000256" key="1">
    <source>
        <dbReference type="SAM" id="MobiDB-lite"/>
    </source>
</evidence>
<evidence type="ECO:0000313" key="4">
    <source>
        <dbReference type="Proteomes" id="UP000007875"/>
    </source>
</evidence>
<reference evidence="4" key="1">
    <citation type="submission" date="2003-08" db="EMBL/GenBank/DDBJ databases">
        <authorList>
            <person name="Birren B."/>
            <person name="Nusbaum C."/>
            <person name="Abebe A."/>
            <person name="Abouelleil A."/>
            <person name="Adekoya E."/>
            <person name="Ait-zahra M."/>
            <person name="Allen N."/>
            <person name="Allen T."/>
            <person name="An P."/>
            <person name="Anderson M."/>
            <person name="Anderson S."/>
            <person name="Arachchi H."/>
            <person name="Armbruster J."/>
            <person name="Bachantsang P."/>
            <person name="Baldwin J."/>
            <person name="Barry A."/>
            <person name="Bayul T."/>
            <person name="Blitshsteyn B."/>
            <person name="Bloom T."/>
            <person name="Blye J."/>
            <person name="Boguslavskiy L."/>
            <person name="Borowsky M."/>
            <person name="Boukhgalter B."/>
            <person name="Brunache A."/>
            <person name="Butler J."/>
            <person name="Calixte N."/>
            <person name="Calvo S."/>
            <person name="Camarata J."/>
            <person name="Campo K."/>
            <person name="Chang J."/>
            <person name="Cheshatsang Y."/>
            <person name="Citroen M."/>
            <person name="Collymore A."/>
            <person name="Considine T."/>
            <person name="Cook A."/>
            <person name="Cooke P."/>
            <person name="Corum B."/>
            <person name="Cuomo C."/>
            <person name="David R."/>
            <person name="Dawoe T."/>
            <person name="Degray S."/>
            <person name="Dodge S."/>
            <person name="Dooley K."/>
            <person name="Dorje P."/>
            <person name="Dorjee K."/>
            <person name="Dorris L."/>
            <person name="Duffey N."/>
            <person name="Dupes A."/>
            <person name="Elkins T."/>
            <person name="Engels R."/>
            <person name="Erickson J."/>
            <person name="Farina A."/>
            <person name="Faro S."/>
            <person name="Ferreira P."/>
            <person name="Fischer H."/>
            <person name="Fitzgerald M."/>
            <person name="Foley K."/>
            <person name="Gage D."/>
            <person name="Galagan J."/>
            <person name="Gearin G."/>
            <person name="Gnerre S."/>
            <person name="Gnirke A."/>
            <person name="Goyette A."/>
            <person name="Graham J."/>
            <person name="Grandbois E."/>
            <person name="Gyaltsen K."/>
            <person name="Hafez N."/>
            <person name="Hagopian D."/>
            <person name="Hagos B."/>
            <person name="Hall J."/>
            <person name="Hatcher B."/>
            <person name="Heller A."/>
            <person name="Higgins H."/>
            <person name="Honan T."/>
            <person name="Horn A."/>
            <person name="Houde N."/>
            <person name="Hughes L."/>
            <person name="Hulme W."/>
            <person name="Husby E."/>
            <person name="Iliev I."/>
            <person name="Jaffe D."/>
            <person name="Jones C."/>
            <person name="Kamal M."/>
            <person name="Kamat A."/>
            <person name="Kamvysselis M."/>
            <person name="Karlsson E."/>
            <person name="Kells C."/>
            <person name="Kieu A."/>
            <person name="Kisner P."/>
            <person name="Kodira C."/>
            <person name="Kulbokas E."/>
            <person name="Labutti K."/>
            <person name="Lama D."/>
            <person name="Landers T."/>
            <person name="Leger J."/>
            <person name="Levine S."/>
            <person name="Lewis D."/>
            <person name="Lewis T."/>
            <person name="Lindblad-toh K."/>
            <person name="Liu X."/>
            <person name="Lokyitsang T."/>
            <person name="Lokyitsang Y."/>
            <person name="Lucien O."/>
            <person name="Lui A."/>
            <person name="Ma L.J."/>
            <person name="Mabbitt R."/>
            <person name="Macdonald J."/>
            <person name="Maclean C."/>
            <person name="Major J."/>
            <person name="Manning J."/>
            <person name="Marabella R."/>
            <person name="Maru K."/>
            <person name="Matthews C."/>
            <person name="Mauceli E."/>
            <person name="Mccarthy M."/>
            <person name="Mcdonough S."/>
            <person name="Mcghee T."/>
            <person name="Meldrim J."/>
            <person name="Meneus L."/>
            <person name="Mesirov J."/>
            <person name="Mihalev A."/>
            <person name="Mihova T."/>
            <person name="Mikkelsen T."/>
            <person name="Mlenga V."/>
            <person name="Moru K."/>
            <person name="Mozes J."/>
            <person name="Mulrain L."/>
            <person name="Munson G."/>
            <person name="Naylor J."/>
            <person name="Newes C."/>
            <person name="Nguyen C."/>
            <person name="Nguyen N."/>
            <person name="Nguyen T."/>
            <person name="Nicol R."/>
            <person name="Nielsen C."/>
            <person name="Nizzari M."/>
            <person name="Norbu C."/>
            <person name="Norbu N."/>
            <person name="O'donnell P."/>
            <person name="Okoawo O."/>
            <person name="O'leary S."/>
            <person name="Omotosho B."/>
            <person name="O'neill K."/>
            <person name="Osman S."/>
            <person name="Parker S."/>
            <person name="Perrin D."/>
            <person name="Phunkhang P."/>
            <person name="Piqani B."/>
            <person name="Purcell S."/>
            <person name="Rachupka T."/>
            <person name="Ramasamy U."/>
            <person name="Rameau R."/>
            <person name="Ray V."/>
            <person name="Raymond C."/>
            <person name="Retta R."/>
            <person name="Richardson S."/>
            <person name="Rise C."/>
            <person name="Rodriguez J."/>
            <person name="Rogers J."/>
            <person name="Rogov P."/>
            <person name="Rutman M."/>
            <person name="Schupbach R."/>
            <person name="Seaman C."/>
            <person name="Settipalli S."/>
            <person name="Sharpe T."/>
            <person name="Sheridan J."/>
            <person name="Sherpa N."/>
            <person name="Shi J."/>
            <person name="Smirnov S."/>
            <person name="Smith C."/>
            <person name="Sougnez C."/>
            <person name="Spencer B."/>
            <person name="Stalker J."/>
            <person name="Stange-thomann N."/>
            <person name="Stavropoulos S."/>
            <person name="Stetson K."/>
            <person name="Stone C."/>
            <person name="Stone S."/>
            <person name="Stubbs M."/>
            <person name="Talamas J."/>
            <person name="Tchuinga P."/>
            <person name="Tenzing P."/>
            <person name="Tesfaye S."/>
            <person name="Theodore J."/>
            <person name="Thoulutsang Y."/>
            <person name="Topham K."/>
            <person name="Towey S."/>
            <person name="Tsamla T."/>
            <person name="Tsomo N."/>
            <person name="Vallee D."/>
            <person name="Vassiliev H."/>
            <person name="Venkataraman V."/>
            <person name="Vinson J."/>
            <person name="Vo A."/>
            <person name="Wade C."/>
            <person name="Wang S."/>
            <person name="Wangchuk T."/>
            <person name="Wangdi T."/>
            <person name="Whittaker C."/>
            <person name="Wilkinson J."/>
            <person name="Wu Y."/>
            <person name="Wyman D."/>
            <person name="Yadav S."/>
            <person name="Yang S."/>
            <person name="Yang X."/>
            <person name="Yeager S."/>
            <person name="Yee E."/>
            <person name="Young G."/>
            <person name="Zainoun J."/>
            <person name="Zembeck L."/>
            <person name="Zimmer A."/>
            <person name="Zody M."/>
            <person name="Lander E."/>
        </authorList>
    </citation>
    <scope>NUCLEOTIDE SEQUENCE [LARGE SCALE GENOMIC DNA]</scope>
</reference>
<reference evidence="3" key="2">
    <citation type="submission" date="2025-08" db="UniProtKB">
        <authorList>
            <consortium name="Ensembl"/>
        </authorList>
    </citation>
    <scope>IDENTIFICATION</scope>
</reference>
<dbReference type="OMA" id="STECNED"/>
<dbReference type="InterPro" id="IPR015216">
    <property type="entry name" value="SANTA"/>
</dbReference>
<dbReference type="HOGENOM" id="CLU_1087891_0_0_1"/>
<evidence type="ECO:0000313" key="3">
    <source>
        <dbReference type="Ensembl" id="ENSCSAVP00000004337.1"/>
    </source>
</evidence>
<protein>
    <recommendedName>
        <fullName evidence="2">SANTA domain-containing protein</fullName>
    </recommendedName>
</protein>
<proteinExistence type="predicted"/>
<dbReference type="Pfam" id="PF09133">
    <property type="entry name" value="SANTA"/>
    <property type="match status" value="1"/>
</dbReference>
<dbReference type="InParanoid" id="H2YG88"/>
<name>H2YG88_CIOSA</name>
<sequence length="256" mass="28967">MGEISCSNDSIQLGYSASVCGNDLYRPLPGKSTLQIFSSTNSVSGASFFSKPSTVANNKHRKRENLEKWKIEPVLGWNAVRLVGLRCRDKKLKHTSLIKWRMQSRCILTDSGSIYTLVGPMQRSRNIPDSIFQAFEHGFPNNWKQIVRDYLQIIHERNCGSSSEHESEFPVTNTVLSATLPDNLTEEPETQVILHHTPSNHDLQLQDILETPAVKRNKIKIIAKKKRNSSFNNSSHDMLETPAPKAKRKTSKKVAR</sequence>
<dbReference type="Ensembl" id="ENSCSAVT00000004401.1">
    <property type="protein sequence ID" value="ENSCSAVP00000004337.1"/>
    <property type="gene ID" value="ENSCSAVG00000002566.1"/>
</dbReference>
<organism evidence="3 4">
    <name type="scientific">Ciona savignyi</name>
    <name type="common">Pacific transparent sea squirt</name>
    <dbReference type="NCBI Taxonomy" id="51511"/>
    <lineage>
        <taxon>Eukaryota</taxon>
        <taxon>Metazoa</taxon>
        <taxon>Chordata</taxon>
        <taxon>Tunicata</taxon>
        <taxon>Ascidiacea</taxon>
        <taxon>Phlebobranchia</taxon>
        <taxon>Cionidae</taxon>
        <taxon>Ciona</taxon>
    </lineage>
</organism>
<feature type="compositionally biased region" description="Basic residues" evidence="1">
    <location>
        <begin position="245"/>
        <end position="256"/>
    </location>
</feature>